<evidence type="ECO:0000313" key="14">
    <source>
        <dbReference type="Proteomes" id="UP000320244"/>
    </source>
</evidence>
<comment type="function">
    <text evidence="2 11">Catalyzes the insertion of molybdate into adenylated molybdopterin with the concomitant release of AMP.</text>
</comment>
<dbReference type="Proteomes" id="UP000320244">
    <property type="component" value="Unassembled WGS sequence"/>
</dbReference>
<dbReference type="NCBIfam" id="NF045515">
    <property type="entry name" value="Glp_gephyrin"/>
    <property type="match status" value="1"/>
</dbReference>
<gene>
    <name evidence="13" type="ORF">FGL98_02290</name>
</gene>
<evidence type="ECO:0000256" key="9">
    <source>
        <dbReference type="ARBA" id="ARBA00023150"/>
    </source>
</evidence>
<evidence type="ECO:0000256" key="7">
    <source>
        <dbReference type="ARBA" id="ARBA00022723"/>
    </source>
</evidence>
<dbReference type="Pfam" id="PF00994">
    <property type="entry name" value="MoCF_biosynth"/>
    <property type="match status" value="1"/>
</dbReference>
<dbReference type="OrthoDB" id="9804758at2"/>
<evidence type="ECO:0000256" key="5">
    <source>
        <dbReference type="ARBA" id="ARBA00022505"/>
    </source>
</evidence>
<feature type="domain" description="MoaB/Mog" evidence="12">
    <location>
        <begin position="178"/>
        <end position="315"/>
    </location>
</feature>
<dbReference type="SMART" id="SM00852">
    <property type="entry name" value="MoCF_biosynth"/>
    <property type="match status" value="1"/>
</dbReference>
<accession>A0A563E865</accession>
<keyword evidence="8 11" id="KW-0460">Magnesium</keyword>
<comment type="cofactor">
    <cofactor evidence="1 11">
        <name>Mg(2+)</name>
        <dbReference type="ChEBI" id="CHEBI:18420"/>
    </cofactor>
</comment>
<dbReference type="InterPro" id="IPR005110">
    <property type="entry name" value="MoeA_linker/N"/>
</dbReference>
<dbReference type="PANTHER" id="PTHR10192:SF5">
    <property type="entry name" value="GEPHYRIN"/>
    <property type="match status" value="1"/>
</dbReference>
<reference evidence="13 14" key="1">
    <citation type="submission" date="2019-05" db="EMBL/GenBank/DDBJ databases">
        <authorList>
            <person name="Lee S.D."/>
        </authorList>
    </citation>
    <scope>NUCLEOTIDE SEQUENCE [LARGE SCALE GENOMIC DNA]</scope>
    <source>
        <strain evidence="13 14">C5-26</strain>
    </source>
</reference>
<dbReference type="RefSeq" id="WP_146315038.1">
    <property type="nucleotide sequence ID" value="NZ_VCQV01000002.1"/>
</dbReference>
<sequence>MLTVPAYQERLLEAVAPLTPVAVSVLDAGQLLGLVTTDEVRAVAMLPGFTNSAMDGYAVRAADVSDAPVTLPVSGDIAAGDTRRLRLEPGTCWRIMTGAPLPDGADSVVQVELTDGGTTDVRIDARVESGASVRYPGEDVQPGQVVLAAGTQLAAQHVPVLLSAGVQSVRVRPRPRVAVVSTGDELRPAGSELEHGQVTDSNGPMLAALAVQAGFDVVAVQHVGDSGPSTRAMLHGLADAADAIITSGGVSAGAFEPLRLAFEDDQSLEFVKVAMQPGKPQAFGSLGGTPVFGLPGNPVSSFVSFLVFVAPALRKMAGRPVDARTVRCEVARGWQPAAPGRTQVARIRMRPDGRIEQAGGPGSHLMGGLATAEGLAFVPADLRVVREGEVLEVIEFHPDEGPRSQALVDTSRGPRNA</sequence>
<evidence type="ECO:0000256" key="8">
    <source>
        <dbReference type="ARBA" id="ARBA00022842"/>
    </source>
</evidence>
<evidence type="ECO:0000259" key="12">
    <source>
        <dbReference type="SMART" id="SM00852"/>
    </source>
</evidence>
<dbReference type="SUPFAM" id="SSF63882">
    <property type="entry name" value="MoeA N-terminal region -like"/>
    <property type="match status" value="1"/>
</dbReference>
<dbReference type="FunFam" id="3.40.980.10:FF:000004">
    <property type="entry name" value="Molybdopterin molybdenumtransferase"/>
    <property type="match status" value="1"/>
</dbReference>
<organism evidence="13 14">
    <name type="scientific">Leekyejoonella antrihumi</name>
    <dbReference type="NCBI Taxonomy" id="1660198"/>
    <lineage>
        <taxon>Bacteria</taxon>
        <taxon>Bacillati</taxon>
        <taxon>Actinomycetota</taxon>
        <taxon>Actinomycetes</taxon>
        <taxon>Micrococcales</taxon>
        <taxon>Dermacoccaceae</taxon>
        <taxon>Leekyejoonella</taxon>
    </lineage>
</organism>
<dbReference type="EMBL" id="VCQV01000002">
    <property type="protein sequence ID" value="TWP38635.1"/>
    <property type="molecule type" value="Genomic_DNA"/>
</dbReference>
<evidence type="ECO:0000256" key="3">
    <source>
        <dbReference type="ARBA" id="ARBA00005046"/>
    </source>
</evidence>
<proteinExistence type="inferred from homology"/>
<dbReference type="GO" id="GO:0006777">
    <property type="term" value="P:Mo-molybdopterin cofactor biosynthetic process"/>
    <property type="evidence" value="ECO:0007669"/>
    <property type="project" value="UniProtKB-UniRule"/>
</dbReference>
<dbReference type="InterPro" id="IPR001453">
    <property type="entry name" value="MoaB/Mog_dom"/>
</dbReference>
<dbReference type="GO" id="GO:0061599">
    <property type="term" value="F:molybdopterin molybdotransferase activity"/>
    <property type="evidence" value="ECO:0007669"/>
    <property type="project" value="UniProtKB-UniRule"/>
</dbReference>
<evidence type="ECO:0000256" key="10">
    <source>
        <dbReference type="ARBA" id="ARBA00047317"/>
    </source>
</evidence>
<dbReference type="InterPro" id="IPR038987">
    <property type="entry name" value="MoeA-like"/>
</dbReference>
<comment type="similarity">
    <text evidence="4 11">Belongs to the MoeA family.</text>
</comment>
<dbReference type="InterPro" id="IPR005111">
    <property type="entry name" value="MoeA_C_domain_IV"/>
</dbReference>
<evidence type="ECO:0000256" key="1">
    <source>
        <dbReference type="ARBA" id="ARBA00001946"/>
    </source>
</evidence>
<dbReference type="GO" id="GO:0046872">
    <property type="term" value="F:metal ion binding"/>
    <property type="evidence" value="ECO:0007669"/>
    <property type="project" value="UniProtKB-UniRule"/>
</dbReference>
<comment type="catalytic activity">
    <reaction evidence="10">
        <text>adenylyl-molybdopterin + molybdate = Mo-molybdopterin + AMP + H(+)</text>
        <dbReference type="Rhea" id="RHEA:35047"/>
        <dbReference type="ChEBI" id="CHEBI:15378"/>
        <dbReference type="ChEBI" id="CHEBI:36264"/>
        <dbReference type="ChEBI" id="CHEBI:62727"/>
        <dbReference type="ChEBI" id="CHEBI:71302"/>
        <dbReference type="ChEBI" id="CHEBI:456215"/>
        <dbReference type="EC" id="2.10.1.1"/>
    </reaction>
</comment>
<evidence type="ECO:0000313" key="13">
    <source>
        <dbReference type="EMBL" id="TWP38635.1"/>
    </source>
</evidence>
<keyword evidence="14" id="KW-1185">Reference proteome</keyword>
<dbReference type="SUPFAM" id="SSF53218">
    <property type="entry name" value="Molybdenum cofactor biosynthesis proteins"/>
    <property type="match status" value="1"/>
</dbReference>
<dbReference type="InterPro" id="IPR036425">
    <property type="entry name" value="MoaB/Mog-like_dom_sf"/>
</dbReference>
<dbReference type="GO" id="GO:0005829">
    <property type="term" value="C:cytosol"/>
    <property type="evidence" value="ECO:0007669"/>
    <property type="project" value="TreeGrafter"/>
</dbReference>
<evidence type="ECO:0000256" key="4">
    <source>
        <dbReference type="ARBA" id="ARBA00010763"/>
    </source>
</evidence>
<keyword evidence="7 11" id="KW-0479">Metal-binding</keyword>
<comment type="pathway">
    <text evidence="3 11">Cofactor biosynthesis; molybdopterin biosynthesis.</text>
</comment>
<name>A0A563E865_9MICO</name>
<dbReference type="SUPFAM" id="SSF63867">
    <property type="entry name" value="MoeA C-terminal domain-like"/>
    <property type="match status" value="1"/>
</dbReference>
<evidence type="ECO:0000256" key="6">
    <source>
        <dbReference type="ARBA" id="ARBA00022679"/>
    </source>
</evidence>
<dbReference type="EC" id="2.10.1.1" evidence="11"/>
<dbReference type="UniPathway" id="UPA00344"/>
<evidence type="ECO:0000256" key="2">
    <source>
        <dbReference type="ARBA" id="ARBA00002901"/>
    </source>
</evidence>
<dbReference type="PANTHER" id="PTHR10192">
    <property type="entry name" value="MOLYBDOPTERIN BIOSYNTHESIS PROTEIN"/>
    <property type="match status" value="1"/>
</dbReference>
<dbReference type="FunFam" id="2.170.190.11:FF:000001">
    <property type="entry name" value="Molybdopterin molybdenumtransferase"/>
    <property type="match status" value="1"/>
</dbReference>
<dbReference type="Gene3D" id="3.40.980.10">
    <property type="entry name" value="MoaB/Mog-like domain"/>
    <property type="match status" value="1"/>
</dbReference>
<dbReference type="Pfam" id="PF03454">
    <property type="entry name" value="MoeA_C"/>
    <property type="match status" value="1"/>
</dbReference>
<dbReference type="Pfam" id="PF03453">
    <property type="entry name" value="MoeA_N"/>
    <property type="match status" value="1"/>
</dbReference>
<dbReference type="Gene3D" id="3.90.105.10">
    <property type="entry name" value="Molybdopterin biosynthesis moea protein, domain 2"/>
    <property type="match status" value="1"/>
</dbReference>
<dbReference type="InterPro" id="IPR036135">
    <property type="entry name" value="MoeA_linker/N_sf"/>
</dbReference>
<keyword evidence="9 11" id="KW-0501">Molybdenum cofactor biosynthesis</keyword>
<keyword evidence="5 11" id="KW-0500">Molybdenum</keyword>
<dbReference type="Gene3D" id="2.40.340.10">
    <property type="entry name" value="MoeA, C-terminal, domain IV"/>
    <property type="match status" value="1"/>
</dbReference>
<evidence type="ECO:0000256" key="11">
    <source>
        <dbReference type="RuleBase" id="RU365090"/>
    </source>
</evidence>
<keyword evidence="6 11" id="KW-0808">Transferase</keyword>
<dbReference type="CDD" id="cd00887">
    <property type="entry name" value="MoeA"/>
    <property type="match status" value="1"/>
</dbReference>
<protein>
    <recommendedName>
        <fullName evidence="11">Molybdopterin molybdenumtransferase</fullName>
        <ecNumber evidence="11">2.10.1.1</ecNumber>
    </recommendedName>
</protein>
<dbReference type="InterPro" id="IPR036688">
    <property type="entry name" value="MoeA_C_domain_IV_sf"/>
</dbReference>
<dbReference type="NCBIfam" id="TIGR00177">
    <property type="entry name" value="molyb_syn"/>
    <property type="match status" value="1"/>
</dbReference>
<dbReference type="AlphaFoldDB" id="A0A563E865"/>
<comment type="caution">
    <text evidence="13">The sequence shown here is derived from an EMBL/GenBank/DDBJ whole genome shotgun (WGS) entry which is preliminary data.</text>
</comment>
<dbReference type="Gene3D" id="2.170.190.11">
    <property type="entry name" value="Molybdopterin biosynthesis moea protein, domain 3"/>
    <property type="match status" value="1"/>
</dbReference>
<reference evidence="13 14" key="2">
    <citation type="submission" date="2019-08" db="EMBL/GenBank/DDBJ databases">
        <title>Jejuicoccus antrihumi gen. nov., sp. nov., a new member of the family Dermacoccaceae isolated from a cave.</title>
        <authorList>
            <person name="Schumann P."/>
            <person name="Kim I.S."/>
        </authorList>
    </citation>
    <scope>NUCLEOTIDE SEQUENCE [LARGE SCALE GENOMIC DNA]</scope>
    <source>
        <strain evidence="13 14">C5-26</strain>
    </source>
</reference>